<dbReference type="GO" id="GO:0004000">
    <property type="term" value="F:adenosine deaminase activity"/>
    <property type="evidence" value="ECO:0007669"/>
    <property type="project" value="TreeGrafter"/>
</dbReference>
<gene>
    <name evidence="12" type="ORF">FH972_021896</name>
</gene>
<reference evidence="12 13" key="1">
    <citation type="submission" date="2019-06" db="EMBL/GenBank/DDBJ databases">
        <title>A chromosomal-level reference genome of Carpinus fangiana (Coryloideae, Betulaceae).</title>
        <authorList>
            <person name="Yang X."/>
            <person name="Wang Z."/>
            <person name="Zhang L."/>
            <person name="Hao G."/>
            <person name="Liu J."/>
            <person name="Yang Y."/>
        </authorList>
    </citation>
    <scope>NUCLEOTIDE SEQUENCE [LARGE SCALE GENOMIC DNA]</scope>
    <source>
        <strain evidence="12">Cfa_2016G</strain>
        <tissue evidence="12">Leaf</tissue>
    </source>
</reference>
<protein>
    <recommendedName>
        <fullName evidence="4">adenosine deaminase</fullName>
        <ecNumber evidence="4">3.5.4.4</ecNumber>
    </recommendedName>
</protein>
<accession>A0A5N6KQN0</accession>
<feature type="region of interest" description="Disordered" evidence="10">
    <location>
        <begin position="1"/>
        <end position="24"/>
    </location>
</feature>
<dbReference type="InterPro" id="IPR032466">
    <property type="entry name" value="Metal_Hydrolase"/>
</dbReference>
<dbReference type="InterPro" id="IPR001365">
    <property type="entry name" value="A_deaminase_dom"/>
</dbReference>
<comment type="subcellular location">
    <subcellularLocation>
        <location evidence="2">Secreted</location>
    </subcellularLocation>
</comment>
<keyword evidence="8" id="KW-0378">Hydrolase</keyword>
<dbReference type="GO" id="GO:0005576">
    <property type="term" value="C:extracellular region"/>
    <property type="evidence" value="ECO:0007669"/>
    <property type="project" value="UniProtKB-SubCell"/>
</dbReference>
<evidence type="ECO:0000313" key="13">
    <source>
        <dbReference type="Proteomes" id="UP000327013"/>
    </source>
</evidence>
<evidence type="ECO:0000256" key="5">
    <source>
        <dbReference type="ARBA" id="ARBA00022525"/>
    </source>
</evidence>
<evidence type="ECO:0000256" key="3">
    <source>
        <dbReference type="ARBA" id="ARBA00006083"/>
    </source>
</evidence>
<dbReference type="Proteomes" id="UP000327013">
    <property type="component" value="Unassembled WGS sequence"/>
</dbReference>
<keyword evidence="6" id="KW-0479">Metal-binding</keyword>
<dbReference type="PANTHER" id="PTHR11409:SF39">
    <property type="entry name" value="ADENOSINE DEAMINASE 2"/>
    <property type="match status" value="1"/>
</dbReference>
<comment type="cofactor">
    <cofactor evidence="1">
        <name>Zn(2+)</name>
        <dbReference type="ChEBI" id="CHEBI:29105"/>
    </cofactor>
</comment>
<evidence type="ECO:0000259" key="11">
    <source>
        <dbReference type="Pfam" id="PF00962"/>
    </source>
</evidence>
<evidence type="ECO:0000256" key="4">
    <source>
        <dbReference type="ARBA" id="ARBA00012784"/>
    </source>
</evidence>
<comment type="catalytic activity">
    <reaction evidence="9">
        <text>adenosine + H2O + H(+) = inosine + NH4(+)</text>
        <dbReference type="Rhea" id="RHEA:24408"/>
        <dbReference type="ChEBI" id="CHEBI:15377"/>
        <dbReference type="ChEBI" id="CHEBI:15378"/>
        <dbReference type="ChEBI" id="CHEBI:16335"/>
        <dbReference type="ChEBI" id="CHEBI:17596"/>
        <dbReference type="ChEBI" id="CHEBI:28938"/>
        <dbReference type="EC" id="3.5.4.4"/>
    </reaction>
</comment>
<dbReference type="EC" id="3.5.4.4" evidence="4"/>
<feature type="domain" description="Adenosine deaminase" evidence="11">
    <location>
        <begin position="239"/>
        <end position="542"/>
    </location>
</feature>
<evidence type="ECO:0000256" key="2">
    <source>
        <dbReference type="ARBA" id="ARBA00004613"/>
    </source>
</evidence>
<comment type="similarity">
    <text evidence="3">Belongs to the metallo-dependent hydrolases superfamily. Adenosine and AMP deaminases family. ADGF subfamily.</text>
</comment>
<dbReference type="FunFam" id="3.20.20.140:FF:000017">
    <property type="entry name" value="Adenosine deaminase 2"/>
    <property type="match status" value="1"/>
</dbReference>
<dbReference type="OrthoDB" id="1709033at2759"/>
<comment type="caution">
    <text evidence="12">The sequence shown here is derived from an EMBL/GenBank/DDBJ whole genome shotgun (WGS) entry which is preliminary data.</text>
</comment>
<evidence type="ECO:0000256" key="10">
    <source>
        <dbReference type="SAM" id="MobiDB-lite"/>
    </source>
</evidence>
<dbReference type="InterPro" id="IPR006330">
    <property type="entry name" value="Ado/ade_deaminase"/>
</dbReference>
<dbReference type="AlphaFoldDB" id="A0A5N6KQN0"/>
<name>A0A5N6KQN0_9ROSI</name>
<evidence type="ECO:0000256" key="6">
    <source>
        <dbReference type="ARBA" id="ARBA00022723"/>
    </source>
</evidence>
<dbReference type="GO" id="GO:0006154">
    <property type="term" value="P:adenosine catabolic process"/>
    <property type="evidence" value="ECO:0007669"/>
    <property type="project" value="TreeGrafter"/>
</dbReference>
<evidence type="ECO:0000256" key="9">
    <source>
        <dbReference type="ARBA" id="ARBA00047764"/>
    </source>
</evidence>
<keyword evidence="13" id="KW-1185">Reference proteome</keyword>
<evidence type="ECO:0000256" key="1">
    <source>
        <dbReference type="ARBA" id="ARBA00001947"/>
    </source>
</evidence>
<organism evidence="12 13">
    <name type="scientific">Carpinus fangiana</name>
    <dbReference type="NCBI Taxonomy" id="176857"/>
    <lineage>
        <taxon>Eukaryota</taxon>
        <taxon>Viridiplantae</taxon>
        <taxon>Streptophyta</taxon>
        <taxon>Embryophyta</taxon>
        <taxon>Tracheophyta</taxon>
        <taxon>Spermatophyta</taxon>
        <taxon>Magnoliopsida</taxon>
        <taxon>eudicotyledons</taxon>
        <taxon>Gunneridae</taxon>
        <taxon>Pentapetalae</taxon>
        <taxon>rosids</taxon>
        <taxon>fabids</taxon>
        <taxon>Fagales</taxon>
        <taxon>Betulaceae</taxon>
        <taxon>Carpinus</taxon>
    </lineage>
</organism>
<dbReference type="GO" id="GO:0046872">
    <property type="term" value="F:metal ion binding"/>
    <property type="evidence" value="ECO:0007669"/>
    <property type="project" value="UniProtKB-KW"/>
</dbReference>
<sequence>MANHMSQDSSLEEDEQWARDEGIPSLSDPFIQKYFQGVDTLIDQENKHRSDKDFRELLSPMAQEACAIVNQIRFAEQQTLWTTSFEDSLAHETRQDLYPGMMFTLAKERIESSKLWQIVRKMPKGTLLHCHLEAMVDLEWVFNEALKTPGMHISAAGSLYDQTSRDALLPVFQYRKTPAAAEISIWSESYKPNTWVSVADAAASFPDGGKLGFLAYLMARCSITPAESLRHHYGPNDIWDKFTKCFLVLDTVLYYEPILRAFLQRMFTQLVDDGVRYVDIRAAFAFNYYKEGSQLPEDGYSEVFRVLNEELEKFQSSPTGKDFWGARMIWTTIRSFSDRDIIASMKECIAIKEVYPHLIAGFDLVGHEDGGRSLSSLVPVLFWFRKACAQSGVGNIPFFFHAGETLGTGSDTDLNLFDAVLLGTRRIGHGFSLYKHPLLMNMVRDKRLCVECCPISNEVLRLTHSISSHPLPALLAQGVPVALCNDDPGILGQGRAGMSHDFWQALQGIESLGLEGLGSLAENSVRWAAFEDQDTKEWTEDIKNGAYGTRLRAQRMKEWKKDWERFCQWVVMEFGVDMDGDLEE</sequence>
<keyword evidence="5" id="KW-0964">Secreted</keyword>
<dbReference type="GO" id="GO:0046103">
    <property type="term" value="P:inosine biosynthetic process"/>
    <property type="evidence" value="ECO:0007669"/>
    <property type="project" value="TreeGrafter"/>
</dbReference>
<dbReference type="EMBL" id="VIBQ01000010">
    <property type="protein sequence ID" value="KAB8338956.1"/>
    <property type="molecule type" value="Genomic_DNA"/>
</dbReference>
<dbReference type="Pfam" id="PF00962">
    <property type="entry name" value="A_deaminase"/>
    <property type="match status" value="1"/>
</dbReference>
<dbReference type="Gene3D" id="3.20.20.140">
    <property type="entry name" value="Metal-dependent hydrolases"/>
    <property type="match status" value="1"/>
</dbReference>
<evidence type="ECO:0000256" key="8">
    <source>
        <dbReference type="ARBA" id="ARBA00022801"/>
    </source>
</evidence>
<evidence type="ECO:0000313" key="12">
    <source>
        <dbReference type="EMBL" id="KAB8338956.1"/>
    </source>
</evidence>
<evidence type="ECO:0000256" key="7">
    <source>
        <dbReference type="ARBA" id="ARBA00022729"/>
    </source>
</evidence>
<dbReference type="SUPFAM" id="SSF51556">
    <property type="entry name" value="Metallo-dependent hydrolases"/>
    <property type="match status" value="1"/>
</dbReference>
<dbReference type="PANTHER" id="PTHR11409">
    <property type="entry name" value="ADENOSINE DEAMINASE"/>
    <property type="match status" value="1"/>
</dbReference>
<proteinExistence type="inferred from homology"/>
<keyword evidence="7" id="KW-0732">Signal</keyword>